<dbReference type="Proteomes" id="UP000768646">
    <property type="component" value="Unassembled WGS sequence"/>
</dbReference>
<gene>
    <name evidence="1" type="ORF">PORY_001658</name>
</gene>
<evidence type="ECO:0000313" key="1">
    <source>
        <dbReference type="EMBL" id="KAG4304983.1"/>
    </source>
</evidence>
<reference evidence="1 2" key="1">
    <citation type="journal article" date="2021" name="Commun. Biol.">
        <title>Genomic insights into the host specific adaptation of the Pneumocystis genus.</title>
        <authorList>
            <person name="Cisse O.H."/>
            <person name="Ma L."/>
            <person name="Dekker J.P."/>
            <person name="Khil P.P."/>
            <person name="Youn J.-H."/>
            <person name="Brenchley J.M."/>
            <person name="Blair R."/>
            <person name="Pahar B."/>
            <person name="Chabe M."/>
            <person name="Van Rompay K.K.A."/>
            <person name="Keesler R."/>
            <person name="Sukura A."/>
            <person name="Hirsch V."/>
            <person name="Kutty G."/>
            <person name="Liu Y."/>
            <person name="Peng L."/>
            <person name="Chen J."/>
            <person name="Song J."/>
            <person name="Weissenbacher-Lang C."/>
            <person name="Xu J."/>
            <person name="Upham N.S."/>
            <person name="Stajich J.E."/>
            <person name="Cuomo C.A."/>
            <person name="Cushion M.T."/>
            <person name="Kovacs J.A."/>
        </authorList>
    </citation>
    <scope>NUCLEOTIDE SEQUENCE [LARGE SCALE GENOMIC DNA]</scope>
    <source>
        <strain evidence="1 2">RABM</strain>
    </source>
</reference>
<protein>
    <submittedName>
        <fullName evidence="1">Uncharacterized protein</fullName>
    </submittedName>
</protein>
<evidence type="ECO:0000313" key="2">
    <source>
        <dbReference type="Proteomes" id="UP000768646"/>
    </source>
</evidence>
<name>A0ACB7CDE5_9ASCO</name>
<organism evidence="1 2">
    <name type="scientific">Pneumocystis oryctolagi</name>
    <dbReference type="NCBI Taxonomy" id="42067"/>
    <lineage>
        <taxon>Eukaryota</taxon>
        <taxon>Fungi</taxon>
        <taxon>Dikarya</taxon>
        <taxon>Ascomycota</taxon>
        <taxon>Taphrinomycotina</taxon>
        <taxon>Pneumocystomycetes</taxon>
        <taxon>Pneumocystaceae</taxon>
        <taxon>Pneumocystis</taxon>
    </lineage>
</organism>
<dbReference type="EMBL" id="JABTEG010000005">
    <property type="protein sequence ID" value="KAG4304983.1"/>
    <property type="molecule type" value="Genomic_DNA"/>
</dbReference>
<sequence>MHDFKWSLTGFFVFWKRIRYVSTCLCVLGAGTLNCYSFCTIRGIRRLSDSTCLYELEFDRPSRHFENLPIQSVLLKNSDMQIQRCYTPLFLGASSVVLLVKYYKDGEMSRWIHRKRVGDLIELRGPFLEWAWDKNRWKRVLFIAGGTGIAPAYQLLSYVFQDSNKQIPEFHVMYANRSPDEILLKEELDRLQEKYPTKLKITYFVDTCPEDKVSNEYFTRMISLHDIKQAFVPSVHSDPSTIVLVCGTDGFVNYIAGPNGILHGEQGSRGGLIEKTNYVNVWKL</sequence>
<keyword evidence="2" id="KW-1185">Reference proteome</keyword>
<proteinExistence type="predicted"/>
<accession>A0ACB7CDE5</accession>
<comment type="caution">
    <text evidence="1">The sequence shown here is derived from an EMBL/GenBank/DDBJ whole genome shotgun (WGS) entry which is preliminary data.</text>
</comment>